<organism evidence="2 3">
    <name type="scientific">Nocardioides bruguierae</name>
    <dbReference type="NCBI Taxonomy" id="2945102"/>
    <lineage>
        <taxon>Bacteria</taxon>
        <taxon>Bacillati</taxon>
        <taxon>Actinomycetota</taxon>
        <taxon>Actinomycetes</taxon>
        <taxon>Propionibacteriales</taxon>
        <taxon>Nocardioidaceae</taxon>
        <taxon>Nocardioides</taxon>
    </lineage>
</organism>
<accession>A0A9X2D714</accession>
<sequence length="187" mass="19236">MMVLTPLRWVLAWLLLVVADFRVNGFDLLPDALGWFVAGALLLSLGSFQAWFTAAGWVALTAGALSLLEYVGLDGGALVGVLDSLAQTALVWTTATAVVALVPPLAGEGRVLRWYSVGTLVLLSPVVLLDGAVAPLGLGGNVVVGLGAAAFILVEVIWSVSYLWRAAGRPVDPRLVSPGPAAPAPGG</sequence>
<protein>
    <submittedName>
        <fullName evidence="2">Uncharacterized protein</fullName>
    </submittedName>
</protein>
<feature type="transmembrane region" description="Helical" evidence="1">
    <location>
        <begin position="114"/>
        <end position="136"/>
    </location>
</feature>
<evidence type="ECO:0000313" key="2">
    <source>
        <dbReference type="EMBL" id="MCM0620520.1"/>
    </source>
</evidence>
<feature type="transmembrane region" description="Helical" evidence="1">
    <location>
        <begin position="142"/>
        <end position="164"/>
    </location>
</feature>
<dbReference type="Proteomes" id="UP001139485">
    <property type="component" value="Unassembled WGS sequence"/>
</dbReference>
<keyword evidence="1" id="KW-1133">Transmembrane helix</keyword>
<evidence type="ECO:0000313" key="3">
    <source>
        <dbReference type="Proteomes" id="UP001139485"/>
    </source>
</evidence>
<gene>
    <name evidence="2" type="ORF">M8330_09460</name>
</gene>
<proteinExistence type="predicted"/>
<dbReference type="RefSeq" id="WP_250827118.1">
    <property type="nucleotide sequence ID" value="NZ_JAMOIL010000010.1"/>
</dbReference>
<dbReference type="AlphaFoldDB" id="A0A9X2D714"/>
<reference evidence="2" key="1">
    <citation type="submission" date="2022-05" db="EMBL/GenBank/DDBJ databases">
        <authorList>
            <person name="Tuo L."/>
        </authorList>
    </citation>
    <scope>NUCLEOTIDE SEQUENCE</scope>
    <source>
        <strain evidence="2">BSK12Z-4</strain>
    </source>
</reference>
<evidence type="ECO:0000256" key="1">
    <source>
        <dbReference type="SAM" id="Phobius"/>
    </source>
</evidence>
<feature type="transmembrane region" description="Helical" evidence="1">
    <location>
        <begin position="29"/>
        <end position="48"/>
    </location>
</feature>
<keyword evidence="3" id="KW-1185">Reference proteome</keyword>
<keyword evidence="1" id="KW-0472">Membrane</keyword>
<keyword evidence="1" id="KW-0812">Transmembrane</keyword>
<dbReference type="EMBL" id="JAMOIL010000010">
    <property type="protein sequence ID" value="MCM0620520.1"/>
    <property type="molecule type" value="Genomic_DNA"/>
</dbReference>
<feature type="transmembrane region" description="Helical" evidence="1">
    <location>
        <begin position="85"/>
        <end position="102"/>
    </location>
</feature>
<comment type="caution">
    <text evidence="2">The sequence shown here is derived from an EMBL/GenBank/DDBJ whole genome shotgun (WGS) entry which is preliminary data.</text>
</comment>
<name>A0A9X2D714_9ACTN</name>